<evidence type="ECO:0000256" key="1">
    <source>
        <dbReference type="ARBA" id="ARBA00022723"/>
    </source>
</evidence>
<dbReference type="CDD" id="cd00051">
    <property type="entry name" value="EFh"/>
    <property type="match status" value="1"/>
</dbReference>
<proteinExistence type="predicted"/>
<feature type="domain" description="EF-hand" evidence="4">
    <location>
        <begin position="66"/>
        <end position="101"/>
    </location>
</feature>
<protein>
    <submittedName>
        <fullName evidence="5">Calaxin</fullName>
    </submittedName>
</protein>
<evidence type="ECO:0000313" key="6">
    <source>
        <dbReference type="Proteomes" id="UP000264800"/>
    </source>
</evidence>
<name>A0A3Q2ZK85_KRYMA</name>
<evidence type="ECO:0000313" key="5">
    <source>
        <dbReference type="Ensembl" id="ENSKMAP00000004148.1"/>
    </source>
</evidence>
<dbReference type="Proteomes" id="UP000264800">
    <property type="component" value="Unplaced"/>
</dbReference>
<dbReference type="PROSITE" id="PS50222">
    <property type="entry name" value="EF_HAND_2"/>
    <property type="match status" value="1"/>
</dbReference>
<dbReference type="PROSITE" id="PS00018">
    <property type="entry name" value="EF_HAND_1"/>
    <property type="match status" value="2"/>
</dbReference>
<keyword evidence="1" id="KW-0479">Metal-binding</keyword>
<dbReference type="Gene3D" id="1.10.238.10">
    <property type="entry name" value="EF-hand"/>
    <property type="match status" value="1"/>
</dbReference>
<keyword evidence="3" id="KW-0106">Calcium</keyword>
<dbReference type="PANTHER" id="PTHR23055:SF60">
    <property type="entry name" value="CALAXIN"/>
    <property type="match status" value="1"/>
</dbReference>
<accession>A0A3Q2ZK85</accession>
<dbReference type="OMA" id="MLKNSIH"/>
<dbReference type="GeneTree" id="ENSGT00940000159968"/>
<dbReference type="STRING" id="37003.ENSKMAP00000004148"/>
<dbReference type="InterPro" id="IPR011992">
    <property type="entry name" value="EF-hand-dom_pair"/>
</dbReference>
<dbReference type="InterPro" id="IPR028846">
    <property type="entry name" value="Recoverin"/>
</dbReference>
<dbReference type="AlphaFoldDB" id="A0A3Q2ZK85"/>
<evidence type="ECO:0000259" key="4">
    <source>
        <dbReference type="PROSITE" id="PS50222"/>
    </source>
</evidence>
<dbReference type="GO" id="GO:0005509">
    <property type="term" value="F:calcium ion binding"/>
    <property type="evidence" value="ECO:0007669"/>
    <property type="project" value="InterPro"/>
</dbReference>
<keyword evidence="2" id="KW-0677">Repeat</keyword>
<dbReference type="SUPFAM" id="SSF47473">
    <property type="entry name" value="EF-hand"/>
    <property type="match status" value="1"/>
</dbReference>
<keyword evidence="6" id="KW-1185">Reference proteome</keyword>
<evidence type="ECO:0000256" key="2">
    <source>
        <dbReference type="ARBA" id="ARBA00022737"/>
    </source>
</evidence>
<evidence type="ECO:0000256" key="3">
    <source>
        <dbReference type="ARBA" id="ARBA00022837"/>
    </source>
</evidence>
<dbReference type="InterPro" id="IPR018247">
    <property type="entry name" value="EF_Hand_1_Ca_BS"/>
</dbReference>
<reference evidence="5" key="2">
    <citation type="submission" date="2025-09" db="UniProtKB">
        <authorList>
            <consortium name="Ensembl"/>
        </authorList>
    </citation>
    <scope>IDENTIFICATION</scope>
</reference>
<dbReference type="Pfam" id="PF13202">
    <property type="entry name" value="EF-hand_5"/>
    <property type="match status" value="1"/>
</dbReference>
<dbReference type="InterPro" id="IPR002048">
    <property type="entry name" value="EF_hand_dom"/>
</dbReference>
<dbReference type="Ensembl" id="ENSKMAT00000004230.1">
    <property type="protein sequence ID" value="ENSKMAP00000004148.1"/>
    <property type="gene ID" value="ENSKMAG00000003150.1"/>
</dbReference>
<reference evidence="5" key="1">
    <citation type="submission" date="2025-08" db="UniProtKB">
        <authorList>
            <consortium name="Ensembl"/>
        </authorList>
    </citation>
    <scope>IDENTIFICATION</scope>
</reference>
<dbReference type="PANTHER" id="PTHR23055">
    <property type="entry name" value="CALCIUM BINDING PROTEINS"/>
    <property type="match status" value="1"/>
</dbReference>
<organism evidence="5 6">
    <name type="scientific">Kryptolebias marmoratus</name>
    <name type="common">Mangrove killifish</name>
    <name type="synonym">Rivulus marmoratus</name>
    <dbReference type="NCBI Taxonomy" id="37003"/>
    <lineage>
        <taxon>Eukaryota</taxon>
        <taxon>Metazoa</taxon>
        <taxon>Chordata</taxon>
        <taxon>Craniata</taxon>
        <taxon>Vertebrata</taxon>
        <taxon>Euteleostomi</taxon>
        <taxon>Actinopterygii</taxon>
        <taxon>Neopterygii</taxon>
        <taxon>Teleostei</taxon>
        <taxon>Neoteleostei</taxon>
        <taxon>Acanthomorphata</taxon>
        <taxon>Ovalentaria</taxon>
        <taxon>Atherinomorphae</taxon>
        <taxon>Cyprinodontiformes</taxon>
        <taxon>Rivulidae</taxon>
        <taxon>Kryptolebias</taxon>
    </lineage>
</organism>
<sequence>MSAMNRKIIKALAETISKKVEHNKTETECLIREFYVLLGEQVSPGKESHGLDKGRFRGILHSMFGMTNDMMMDGFRAFDKDSDGFISLEEWIEGLSVFLRGTLDEKIQCYRVYDLNADKYIAREEMFHMLKNSLFRLPTEEDPDEGVKDLVEIAMRRLQDTYHDGQVSVEEFDEAVKEENLMLEAFGTCLPDASSIEKFEQRVFQEQLEQ</sequence>